<protein>
    <submittedName>
        <fullName evidence="2">Uncharacterized protein</fullName>
    </submittedName>
</protein>
<name>G2PHM5_STRV4</name>
<evidence type="ECO:0000256" key="1">
    <source>
        <dbReference type="SAM" id="MobiDB-lite"/>
    </source>
</evidence>
<geneLocation type="plasmid" evidence="2 3">
    <name>pSTRVI02</name>
</geneLocation>
<accession>G2PHM5</accession>
<organism evidence="2 3">
    <name type="scientific">Streptomyces violaceusniger (strain Tu 4113)</name>
    <dbReference type="NCBI Taxonomy" id="653045"/>
    <lineage>
        <taxon>Bacteria</taxon>
        <taxon>Bacillati</taxon>
        <taxon>Actinomycetota</taxon>
        <taxon>Actinomycetes</taxon>
        <taxon>Kitasatosporales</taxon>
        <taxon>Streptomycetaceae</taxon>
        <taxon>Streptomyces</taxon>
        <taxon>Streptomyces violaceusniger group</taxon>
    </lineage>
</organism>
<proteinExistence type="predicted"/>
<dbReference type="Proteomes" id="UP000008703">
    <property type="component" value="Plasmid pSTRVI02"/>
</dbReference>
<gene>
    <name evidence="2" type="ORF">Strvi_0049</name>
</gene>
<dbReference type="HOGENOM" id="CLU_2636685_0_0_11"/>
<dbReference type="EMBL" id="CP002996">
    <property type="protein sequence ID" value="AEM88826.1"/>
    <property type="molecule type" value="Genomic_DNA"/>
</dbReference>
<keyword evidence="3" id="KW-1185">Reference proteome</keyword>
<dbReference type="KEGG" id="svl:Strvi_0049"/>
<reference evidence="2" key="1">
    <citation type="submission" date="2011-08" db="EMBL/GenBank/DDBJ databases">
        <title>Complete sequence of plasmid 2 of Streptomyces violaceusniger Tu 4113.</title>
        <authorList>
            <consortium name="US DOE Joint Genome Institute"/>
            <person name="Lucas S."/>
            <person name="Han J."/>
            <person name="Lapidus A."/>
            <person name="Cheng J.-F."/>
            <person name="Goodwin L."/>
            <person name="Pitluck S."/>
            <person name="Peters L."/>
            <person name="Ivanova N."/>
            <person name="Daligault H."/>
            <person name="Detter J.C."/>
            <person name="Han C."/>
            <person name="Tapia R."/>
            <person name="Land M."/>
            <person name="Hauser L."/>
            <person name="Kyrpides N."/>
            <person name="Ivanova N."/>
            <person name="Pagani I."/>
            <person name="Hagen A."/>
            <person name="Katz L."/>
            <person name="Fiedler H.-P."/>
            <person name="Keasling J."/>
            <person name="Fortman J."/>
            <person name="Woyke T."/>
        </authorList>
    </citation>
    <scope>NUCLEOTIDE SEQUENCE [LARGE SCALE GENOMIC DNA]</scope>
    <source>
        <strain evidence="2">Tu 4113</strain>
        <plasmid evidence="2">pSTRVI02</plasmid>
    </source>
</reference>
<sequence length="77" mass="8581">MASKARGAGDLPHGPLPEAQVIPGVEEYLNELADVYPVSWLDEQAAQSRTVRDSSGRAEDEPPTLFRRLPPHYPDRR</sequence>
<feature type="compositionally biased region" description="Basic and acidic residues" evidence="1">
    <location>
        <begin position="50"/>
        <end position="60"/>
    </location>
</feature>
<keyword evidence="2" id="KW-0614">Plasmid</keyword>
<dbReference type="AlphaFoldDB" id="G2PHM5"/>
<feature type="region of interest" description="Disordered" evidence="1">
    <location>
        <begin position="45"/>
        <end position="77"/>
    </location>
</feature>
<evidence type="ECO:0000313" key="2">
    <source>
        <dbReference type="EMBL" id="AEM88826.1"/>
    </source>
</evidence>
<evidence type="ECO:0000313" key="3">
    <source>
        <dbReference type="Proteomes" id="UP000008703"/>
    </source>
</evidence>